<dbReference type="InterPro" id="IPR012166">
    <property type="entry name" value="Uncharacterised_RocB"/>
</dbReference>
<dbReference type="SUPFAM" id="SSF53187">
    <property type="entry name" value="Zn-dependent exopeptidases"/>
    <property type="match status" value="1"/>
</dbReference>
<dbReference type="Pfam" id="PF01546">
    <property type="entry name" value="Peptidase_M20"/>
    <property type="match status" value="1"/>
</dbReference>
<organism evidence="1 2">
    <name type="scientific">Pontibacillus chungwhensis</name>
    <dbReference type="NCBI Taxonomy" id="265426"/>
    <lineage>
        <taxon>Bacteria</taxon>
        <taxon>Bacillati</taxon>
        <taxon>Bacillota</taxon>
        <taxon>Bacilli</taxon>
        <taxon>Bacillales</taxon>
        <taxon>Bacillaceae</taxon>
        <taxon>Pontibacillus</taxon>
    </lineage>
</organism>
<evidence type="ECO:0000313" key="1">
    <source>
        <dbReference type="EMBL" id="WIF96480.1"/>
    </source>
</evidence>
<dbReference type="RefSeq" id="WP_231416754.1">
    <property type="nucleotide sequence ID" value="NZ_CP126446.1"/>
</dbReference>
<gene>
    <name evidence="1" type="ORF">QNI29_12025</name>
</gene>
<accession>A0ABY8US29</accession>
<dbReference type="EMBL" id="CP126446">
    <property type="protein sequence ID" value="WIF96480.1"/>
    <property type="molecule type" value="Genomic_DNA"/>
</dbReference>
<name>A0ABY8US29_9BACI</name>
<sequence length="541" mass="61711">MSDWKTKKQLVDLLCQLVEYPSITGSEAEIALAEHIHQRFMEKDYFKNHPDHVKLHPLPDGRQLVTALVKQDEAQDTVILLSHFDVVGVDDFGSKKPLAFYPRGLTEEYERIREELPDAIQQDMKSGEWLFGRGIMDMKAGLTVHMSMLERAMEGEFKGNLLLLTVPDEEVNSLGMLQALPALQEIKKQENLNYRACLNGEPMFSQYPGDPGQYVYSGSIGKLLPGFLCYGKETHVGEPFAGLNANLMVSYLSQELELNEAFIETVGEETTPPPISLMQRDLKEEYSVQTPQAAVAMYNVLYLKQSTKEIHKKLLEAANRASSQTTKHFNAKARAFLNEKPGIHIPEFPVRVFTYDELYNEAVERYGGEEVERRRNLLISQREKGDREFSTLLVQELASLCKDLAPMIVLFYSPPFYPSVSSKEDDYVKDTLQHVKDYTKDQFQITLEEVEFFPGLSDLSFIGPPTSETKLNTLLENMPLYGNGFELSDERLSMFQMPILNVGPRGKDPHQWSERLELSYSFEQLPEIISETIHTLLKTRS</sequence>
<dbReference type="Proteomes" id="UP001236652">
    <property type="component" value="Chromosome"/>
</dbReference>
<evidence type="ECO:0000313" key="2">
    <source>
        <dbReference type="Proteomes" id="UP001236652"/>
    </source>
</evidence>
<reference evidence="1 2" key="1">
    <citation type="submission" date="2023-05" db="EMBL/GenBank/DDBJ databases">
        <title>Comparative genomics reveals the evidence of polycyclic aromatic hydrocarbons degradation in moderately halophilic genus Pontibacillus.</title>
        <authorList>
            <person name="Yang H."/>
            <person name="Qian Z."/>
        </authorList>
    </citation>
    <scope>NUCLEOTIDE SEQUENCE [LARGE SCALE GENOMIC DNA]</scope>
    <source>
        <strain evidence="2">HN14</strain>
    </source>
</reference>
<dbReference type="PANTHER" id="PTHR43808">
    <property type="entry name" value="ACETYLORNITHINE DEACETYLASE"/>
    <property type="match status" value="1"/>
</dbReference>
<dbReference type="InterPro" id="IPR002933">
    <property type="entry name" value="Peptidase_M20"/>
</dbReference>
<dbReference type="Gene3D" id="3.40.630.10">
    <property type="entry name" value="Zn peptidases"/>
    <property type="match status" value="1"/>
</dbReference>
<protein>
    <submittedName>
        <fullName evidence="1">M20/M25/M40 family metallo-hydrolase</fullName>
    </submittedName>
</protein>
<proteinExistence type="predicted"/>
<dbReference type="PIRSF" id="PIRSF010386">
    <property type="entry name" value="RocB"/>
    <property type="match status" value="1"/>
</dbReference>
<dbReference type="PANTHER" id="PTHR43808:SF27">
    <property type="entry name" value="PROTEIN ROCB"/>
    <property type="match status" value="1"/>
</dbReference>
<keyword evidence="2" id="KW-1185">Reference proteome</keyword>
<dbReference type="InterPro" id="IPR050072">
    <property type="entry name" value="Peptidase_M20A"/>
</dbReference>